<sequence length="292" mass="33023">MSREGGSMVALWVQLFKRNAEYADNQLIPVQKLGDADRLCVPSDVTDIAALREHIINHDKFKDRLADVKPDQLYIYSDPECKTAVLPDTLLNGITTSADNPLRITRPKEKGVRTRKTKQLQYKGMIVEASCMNYLDAVARGLSAQYNFDTTYRRATMDDVLAALDTNRWSLREKRDGTPVNPKPLDQLFTGDTWKKLREMNEETNKRIYDGDMPKTSENKAYVIVPHSSYSADIVDMMKHVAAMSDVVFVPDDLVLKDEQELSGSSGSETSTPKDNHINYNTSNSYQMSLQT</sequence>
<reference evidence="2 3" key="1">
    <citation type="journal article" date="2019" name="Sci. Rep.">
        <title>Comparative genomics of chytrid fungi reveal insights into the obligate biotrophic and pathogenic lifestyle of Synchytrium endobioticum.</title>
        <authorList>
            <person name="van de Vossenberg B.T.L.H."/>
            <person name="Warris S."/>
            <person name="Nguyen H.D.T."/>
            <person name="van Gent-Pelzer M.P.E."/>
            <person name="Joly D.L."/>
            <person name="van de Geest H.C."/>
            <person name="Bonants P.J.M."/>
            <person name="Smith D.S."/>
            <person name="Levesque C.A."/>
            <person name="van der Lee T.A.J."/>
        </authorList>
    </citation>
    <scope>NUCLEOTIDE SEQUENCE [LARGE SCALE GENOMIC DNA]</scope>
    <source>
        <strain evidence="2 3">MB42</strain>
    </source>
</reference>
<feature type="compositionally biased region" description="Low complexity" evidence="1">
    <location>
        <begin position="262"/>
        <end position="271"/>
    </location>
</feature>
<dbReference type="VEuPathDB" id="FungiDB:SeMB42_g08022"/>
<keyword evidence="3" id="KW-1185">Reference proteome</keyword>
<comment type="caution">
    <text evidence="2">The sequence shown here is derived from an EMBL/GenBank/DDBJ whole genome shotgun (WGS) entry which is preliminary data.</text>
</comment>
<organism evidence="2 3">
    <name type="scientific">Synchytrium endobioticum</name>
    <dbReference type="NCBI Taxonomy" id="286115"/>
    <lineage>
        <taxon>Eukaryota</taxon>
        <taxon>Fungi</taxon>
        <taxon>Fungi incertae sedis</taxon>
        <taxon>Chytridiomycota</taxon>
        <taxon>Chytridiomycota incertae sedis</taxon>
        <taxon>Chytridiomycetes</taxon>
        <taxon>Synchytriales</taxon>
        <taxon>Synchytriaceae</taxon>
        <taxon>Synchytrium</taxon>
    </lineage>
</organism>
<gene>
    <name evidence="2" type="ORF">SeMB42_g08022</name>
</gene>
<dbReference type="Proteomes" id="UP000317494">
    <property type="component" value="Unassembled WGS sequence"/>
</dbReference>
<dbReference type="AlphaFoldDB" id="A0A507BXG1"/>
<name>A0A507BXG1_9FUNG</name>
<protein>
    <submittedName>
        <fullName evidence="2">Uncharacterized protein</fullName>
    </submittedName>
</protein>
<evidence type="ECO:0000313" key="3">
    <source>
        <dbReference type="Proteomes" id="UP000317494"/>
    </source>
</evidence>
<feature type="compositionally biased region" description="Polar residues" evidence="1">
    <location>
        <begin position="278"/>
        <end position="292"/>
    </location>
</feature>
<dbReference type="EMBL" id="QEAN01000767">
    <property type="protein sequence ID" value="TPX29983.1"/>
    <property type="molecule type" value="Genomic_DNA"/>
</dbReference>
<evidence type="ECO:0000256" key="1">
    <source>
        <dbReference type="SAM" id="MobiDB-lite"/>
    </source>
</evidence>
<feature type="region of interest" description="Disordered" evidence="1">
    <location>
        <begin position="260"/>
        <end position="292"/>
    </location>
</feature>
<accession>A0A507BXG1</accession>
<proteinExistence type="predicted"/>
<evidence type="ECO:0000313" key="2">
    <source>
        <dbReference type="EMBL" id="TPX29983.1"/>
    </source>
</evidence>